<dbReference type="AlphaFoldDB" id="A0A4R6MXY1"/>
<dbReference type="GO" id="GO:0004252">
    <property type="term" value="F:serine-type endopeptidase activity"/>
    <property type="evidence" value="ECO:0007669"/>
    <property type="project" value="TreeGrafter"/>
</dbReference>
<dbReference type="Gene3D" id="3.40.50.1820">
    <property type="entry name" value="alpha/beta hydrolase"/>
    <property type="match status" value="1"/>
</dbReference>
<dbReference type="SUPFAM" id="SSF82171">
    <property type="entry name" value="DPP6 N-terminal domain-like"/>
    <property type="match status" value="1"/>
</dbReference>
<keyword evidence="9" id="KW-1185">Reference proteome</keyword>
<dbReference type="GO" id="GO:0004177">
    <property type="term" value="F:aminopeptidase activity"/>
    <property type="evidence" value="ECO:0007669"/>
    <property type="project" value="UniProtKB-KW"/>
</dbReference>
<evidence type="ECO:0000256" key="6">
    <source>
        <dbReference type="SAM" id="MobiDB-lite"/>
    </source>
</evidence>
<dbReference type="OrthoDB" id="262125at2"/>
<dbReference type="InterPro" id="IPR029058">
    <property type="entry name" value="AB_hydrolase_fold"/>
</dbReference>
<evidence type="ECO:0000256" key="4">
    <source>
        <dbReference type="ARBA" id="ARBA00022801"/>
    </source>
</evidence>
<dbReference type="SUPFAM" id="SSF53474">
    <property type="entry name" value="alpha/beta-Hydrolases"/>
    <property type="match status" value="1"/>
</dbReference>
<reference evidence="8 9" key="1">
    <citation type="submission" date="2019-03" db="EMBL/GenBank/DDBJ databases">
        <title>Genomic Encyclopedia of Type Strains, Phase IV (KMG-IV): sequencing the most valuable type-strain genomes for metagenomic binning, comparative biology and taxonomic classification.</title>
        <authorList>
            <person name="Goeker M."/>
        </authorList>
    </citation>
    <scope>NUCLEOTIDE SEQUENCE [LARGE SCALE GENOMIC DNA]</scope>
    <source>
        <strain evidence="8 9">DSM 25082</strain>
    </source>
</reference>
<feature type="domain" description="Peptidase S9 prolyl oligopeptidase catalytic" evidence="7">
    <location>
        <begin position="475"/>
        <end position="681"/>
    </location>
</feature>
<dbReference type="PANTHER" id="PTHR42776">
    <property type="entry name" value="SERINE PEPTIDASE S9 FAMILY MEMBER"/>
    <property type="match status" value="1"/>
</dbReference>
<keyword evidence="8" id="KW-0031">Aminopeptidase</keyword>
<feature type="compositionally biased region" description="Polar residues" evidence="6">
    <location>
        <begin position="1"/>
        <end position="18"/>
    </location>
</feature>
<keyword evidence="2" id="KW-0645">Protease</keyword>
<dbReference type="InterPro" id="IPR001375">
    <property type="entry name" value="Peptidase_S9_cat"/>
</dbReference>
<dbReference type="Proteomes" id="UP000295357">
    <property type="component" value="Unassembled WGS sequence"/>
</dbReference>
<gene>
    <name evidence="8" type="ORF">DFR39_11049</name>
</gene>
<sequence>MATRQTPLKSSRKTSPSTAKKPFDVEALWQVERVGAPSLSPDGAQAVASLTRYSMEKNKSQTQLWLLSTLGGAPRALTQAGDKDGQPKWSPKGDQIAFIARREQEGSKDEEAQLYLIAPDGGEARRAATVTTGVEAFKWFPDGRRIAFISWVWPKLKGAAAQAKAHKEFKERKETGYVTEESLYRYWDHNLPMGRVAHLHVLDTATGKVTDLFEGTDYELTRADPDANAFDISPDGKRIIFAFDPAAEKRLDHCYALAELELRSGKVQVLLQDKDWDFQAPRYSHAGAHLAFLASNLGKKHTMPSQLAVLDQHGHWAVLSEGWDYEVSAPLQWDEDDLGLLFCAEEQGRSHLWRFDVKTCAAHVLFEGGHTTGFDLAAGTLVVQHDGVQHPPRLSVLEAEGRADEGGRARRIESFNDALLAGFAWGRDEPVSYPGAQGDEVQMWLVYPPGFSPKKKYAILHLIHGGPHTAFGDAWHFRWNAQVFAAQGYVVACVNYHGSSSFGYAFKDSITQRWGELELQDVEAGTDWLLKQPWADSKRVFATGGSYGGYMVAWMNGHVKPGRYQAYICHAGCYDWQAMFADDAYTWHAKELGAWYWDDPAKIASQSPHAFAQHMSTPTLVIHGAMDYRVPDAQGLAYYNTLKARGVDARLLWYPDENHWILKPRNSQLWYGEFFDWLKRHDPTHAPRRSKK</sequence>
<evidence type="ECO:0000256" key="3">
    <source>
        <dbReference type="ARBA" id="ARBA00022729"/>
    </source>
</evidence>
<dbReference type="EMBL" id="SNXE01000010">
    <property type="protein sequence ID" value="TDP05624.1"/>
    <property type="molecule type" value="Genomic_DNA"/>
</dbReference>
<dbReference type="FunFam" id="3.40.50.1820:FF:000028">
    <property type="entry name" value="S9 family peptidase"/>
    <property type="match status" value="1"/>
</dbReference>
<name>A0A4R6MXY1_9BURK</name>
<proteinExistence type="inferred from homology"/>
<feature type="region of interest" description="Disordered" evidence="6">
    <location>
        <begin position="1"/>
        <end position="22"/>
    </location>
</feature>
<keyword evidence="4" id="KW-0378">Hydrolase</keyword>
<comment type="caution">
    <text evidence="8">The sequence shown here is derived from an EMBL/GenBank/DDBJ whole genome shotgun (WGS) entry which is preliminary data.</text>
</comment>
<evidence type="ECO:0000256" key="1">
    <source>
        <dbReference type="ARBA" id="ARBA00010040"/>
    </source>
</evidence>
<evidence type="ECO:0000256" key="2">
    <source>
        <dbReference type="ARBA" id="ARBA00022670"/>
    </source>
</evidence>
<evidence type="ECO:0000313" key="8">
    <source>
        <dbReference type="EMBL" id="TDP05624.1"/>
    </source>
</evidence>
<dbReference type="InterPro" id="IPR011659">
    <property type="entry name" value="WD40"/>
</dbReference>
<evidence type="ECO:0000256" key="5">
    <source>
        <dbReference type="ARBA" id="ARBA00022825"/>
    </source>
</evidence>
<evidence type="ECO:0000259" key="7">
    <source>
        <dbReference type="Pfam" id="PF00326"/>
    </source>
</evidence>
<evidence type="ECO:0000313" key="9">
    <source>
        <dbReference type="Proteomes" id="UP000295357"/>
    </source>
</evidence>
<accession>A0A4R6MXY1</accession>
<dbReference type="Gene3D" id="2.120.10.30">
    <property type="entry name" value="TolB, C-terminal domain"/>
    <property type="match status" value="2"/>
</dbReference>
<dbReference type="Pfam" id="PF00326">
    <property type="entry name" value="Peptidase_S9"/>
    <property type="match status" value="1"/>
</dbReference>
<comment type="similarity">
    <text evidence="1">Belongs to the peptidase S9C family.</text>
</comment>
<dbReference type="RefSeq" id="WP_133605159.1">
    <property type="nucleotide sequence ID" value="NZ_JAUFPJ010000011.1"/>
</dbReference>
<organism evidence="8 9">
    <name type="scientific">Roseateles asaccharophilus</name>
    <dbReference type="NCBI Taxonomy" id="582607"/>
    <lineage>
        <taxon>Bacteria</taxon>
        <taxon>Pseudomonadati</taxon>
        <taxon>Pseudomonadota</taxon>
        <taxon>Betaproteobacteria</taxon>
        <taxon>Burkholderiales</taxon>
        <taxon>Sphaerotilaceae</taxon>
        <taxon>Roseateles</taxon>
    </lineage>
</organism>
<keyword evidence="3" id="KW-0732">Signal</keyword>
<dbReference type="InterPro" id="IPR011042">
    <property type="entry name" value="6-blade_b-propeller_TolB-like"/>
</dbReference>
<dbReference type="GO" id="GO:0006508">
    <property type="term" value="P:proteolysis"/>
    <property type="evidence" value="ECO:0007669"/>
    <property type="project" value="UniProtKB-KW"/>
</dbReference>
<keyword evidence="5" id="KW-0720">Serine protease</keyword>
<protein>
    <submittedName>
        <fullName evidence="8">Dipeptidyl aminopeptidase/acylaminoacyl peptidase</fullName>
    </submittedName>
</protein>
<dbReference type="Pfam" id="PF07676">
    <property type="entry name" value="PD40"/>
    <property type="match status" value="1"/>
</dbReference>
<dbReference type="PANTHER" id="PTHR42776:SF13">
    <property type="entry name" value="DIPEPTIDYL-PEPTIDASE 5"/>
    <property type="match status" value="1"/>
</dbReference>